<feature type="region of interest" description="Disordered" evidence="3">
    <location>
        <begin position="619"/>
        <end position="644"/>
    </location>
</feature>
<dbReference type="InterPro" id="IPR001401">
    <property type="entry name" value="Dynamin_GTPase"/>
</dbReference>
<dbReference type="GO" id="GO:0005525">
    <property type="term" value="F:GTP binding"/>
    <property type="evidence" value="ECO:0007669"/>
    <property type="project" value="InterPro"/>
</dbReference>
<dbReference type="InterPro" id="IPR003130">
    <property type="entry name" value="GED"/>
</dbReference>
<dbReference type="SMART" id="SM00053">
    <property type="entry name" value="DYNc"/>
    <property type="match status" value="1"/>
</dbReference>
<dbReference type="AlphaFoldDB" id="A0AAD7FEQ3"/>
<dbReference type="CDD" id="cd08771">
    <property type="entry name" value="DLP_1"/>
    <property type="match status" value="1"/>
</dbReference>
<dbReference type="InterPro" id="IPR022812">
    <property type="entry name" value="Dynamin"/>
</dbReference>
<dbReference type="Gene3D" id="3.40.50.300">
    <property type="entry name" value="P-loop containing nucleotide triphosphate hydrolases"/>
    <property type="match status" value="1"/>
</dbReference>
<comment type="caution">
    <text evidence="6">The sequence shown here is derived from an EMBL/GenBank/DDBJ whole genome shotgun (WGS) entry which is preliminary data.</text>
</comment>
<feature type="domain" description="Dynamin-type G" evidence="5">
    <location>
        <begin position="33"/>
        <end position="341"/>
    </location>
</feature>
<proteinExistence type="predicted"/>
<dbReference type="GO" id="GO:0003924">
    <property type="term" value="F:GTPase activity"/>
    <property type="evidence" value="ECO:0007669"/>
    <property type="project" value="InterPro"/>
</dbReference>
<dbReference type="InterPro" id="IPR000375">
    <property type="entry name" value="Dynamin_stalk"/>
</dbReference>
<dbReference type="PROSITE" id="PS51718">
    <property type="entry name" value="G_DYNAMIN_2"/>
    <property type="match status" value="1"/>
</dbReference>
<dbReference type="GO" id="GO:0005874">
    <property type="term" value="C:microtubule"/>
    <property type="evidence" value="ECO:0007669"/>
    <property type="project" value="TreeGrafter"/>
</dbReference>
<dbReference type="Gene3D" id="1.20.120.1240">
    <property type="entry name" value="Dynamin, middle domain"/>
    <property type="match status" value="1"/>
</dbReference>
<keyword evidence="2" id="KW-0342">GTP-binding</keyword>
<dbReference type="SUPFAM" id="SSF52540">
    <property type="entry name" value="P-loop containing nucleoside triphosphate hydrolases"/>
    <property type="match status" value="1"/>
</dbReference>
<feature type="domain" description="GED" evidence="4">
    <location>
        <begin position="701"/>
        <end position="797"/>
    </location>
</feature>
<evidence type="ECO:0000256" key="2">
    <source>
        <dbReference type="ARBA" id="ARBA00023134"/>
    </source>
</evidence>
<dbReference type="PANTHER" id="PTHR11566">
    <property type="entry name" value="DYNAMIN"/>
    <property type="match status" value="1"/>
</dbReference>
<dbReference type="InterPro" id="IPR030381">
    <property type="entry name" value="G_DYNAMIN_dom"/>
</dbReference>
<gene>
    <name evidence="6" type="ORF">FB45DRAFT_801488</name>
</gene>
<evidence type="ECO:0000259" key="4">
    <source>
        <dbReference type="PROSITE" id="PS51388"/>
    </source>
</evidence>
<reference evidence="6" key="1">
    <citation type="submission" date="2023-03" db="EMBL/GenBank/DDBJ databases">
        <title>Massive genome expansion in bonnet fungi (Mycena s.s.) driven by repeated elements and novel gene families across ecological guilds.</title>
        <authorList>
            <consortium name="Lawrence Berkeley National Laboratory"/>
            <person name="Harder C.B."/>
            <person name="Miyauchi S."/>
            <person name="Viragh M."/>
            <person name="Kuo A."/>
            <person name="Thoen E."/>
            <person name="Andreopoulos B."/>
            <person name="Lu D."/>
            <person name="Skrede I."/>
            <person name="Drula E."/>
            <person name="Henrissat B."/>
            <person name="Morin E."/>
            <person name="Kohler A."/>
            <person name="Barry K."/>
            <person name="LaButti K."/>
            <person name="Morin E."/>
            <person name="Salamov A."/>
            <person name="Lipzen A."/>
            <person name="Mereny Z."/>
            <person name="Hegedus B."/>
            <person name="Baldrian P."/>
            <person name="Stursova M."/>
            <person name="Weitz H."/>
            <person name="Taylor A."/>
            <person name="Grigoriev I.V."/>
            <person name="Nagy L.G."/>
            <person name="Martin F."/>
            <person name="Kauserud H."/>
        </authorList>
    </citation>
    <scope>NUCLEOTIDE SEQUENCE</scope>
    <source>
        <strain evidence="6">9284</strain>
    </source>
</reference>
<evidence type="ECO:0000259" key="5">
    <source>
        <dbReference type="PROSITE" id="PS51718"/>
    </source>
</evidence>
<organism evidence="6 7">
    <name type="scientific">Roridomyces roridus</name>
    <dbReference type="NCBI Taxonomy" id="1738132"/>
    <lineage>
        <taxon>Eukaryota</taxon>
        <taxon>Fungi</taxon>
        <taxon>Dikarya</taxon>
        <taxon>Basidiomycota</taxon>
        <taxon>Agaricomycotina</taxon>
        <taxon>Agaricomycetes</taxon>
        <taxon>Agaricomycetidae</taxon>
        <taxon>Agaricales</taxon>
        <taxon>Marasmiineae</taxon>
        <taxon>Mycenaceae</taxon>
        <taxon>Roridomyces</taxon>
    </lineage>
</organism>
<name>A0AAD7FEQ3_9AGAR</name>
<sequence length="803" mass="88806">MTSSYLSASEYATQRTQLLALMSQLRSVGAQGELDLPRIAVIGHQSAGKSSLVEAIAGIHVPRDGGTCTRCPLECRLVFAPEWACRISIRREFDSSARRIRGEVSEIPFGDLIRNRAEVEMMLRRAQLAVLDPTLEIARIIRMNLQELKETLQDPKTAQFSKNFVCIDLEGPELTDVQFVDLPGIIHNASPEVIQLIEEMVVDNIKGNCLILVAIPMTDEMENQKAMTFARQQDPDGLRTIGVLTKPDLVSAGSTTARALWRDVLEGRKHPLHHGYYCTRHPDDEERANQITPAKARSVEATFFRQTAPWAHCTEQQRLGTPNLVSTLSRCLVQRISATLPDIVQKADDHLEACRKALSALPEPPTDDPAAHLFELINTFCAELRQAVQGSEENTDLIHRHNSLYGAFKGAIARSAPGFVAGLPAPFMPVAVVRPNILTDGEDGTGPSVPIYLSDVRETLNRARTRELPGDFPPAAKAKMIRDFQVTWEREADDCFQSVMQSVSDLLSAALELLFSRFSNLKRALWACLRRLLQERAQDCAKYLGAILEIEKLPRTQNDDILKAAADKWMVKYKDQRGGRTPMILNLLPRHPHVGPPTDTVFECVLICSLASAAPRPNLTPAPAPTASPPQPSPNPFHTPAPTPALNIPAFRPTTPFMRPQSASGVEPVDEVLSMLARLGFTGLREEDLGRLQAGDDYETEIRLMSDVRGYFEVSYRRIIDTVPGIIDSKFVRGISGDFQAQLVAEFKLGQPEGNAKCAEYLREDPAVIAKRADLVQRLNMLETVQKELLDFGSGGTDADGLD</sequence>
<dbReference type="GO" id="GO:0008017">
    <property type="term" value="F:microtubule binding"/>
    <property type="evidence" value="ECO:0007669"/>
    <property type="project" value="TreeGrafter"/>
</dbReference>
<dbReference type="Pfam" id="PF00350">
    <property type="entry name" value="Dynamin_N"/>
    <property type="match status" value="1"/>
</dbReference>
<dbReference type="GO" id="GO:0005737">
    <property type="term" value="C:cytoplasm"/>
    <property type="evidence" value="ECO:0007669"/>
    <property type="project" value="TreeGrafter"/>
</dbReference>
<dbReference type="PRINTS" id="PR00195">
    <property type="entry name" value="DYNAMIN"/>
</dbReference>
<evidence type="ECO:0000256" key="3">
    <source>
        <dbReference type="SAM" id="MobiDB-lite"/>
    </source>
</evidence>
<accession>A0AAD7FEQ3</accession>
<evidence type="ECO:0000313" key="7">
    <source>
        <dbReference type="Proteomes" id="UP001221142"/>
    </source>
</evidence>
<evidence type="ECO:0000256" key="1">
    <source>
        <dbReference type="ARBA" id="ARBA00022741"/>
    </source>
</evidence>
<dbReference type="PROSITE" id="PS51388">
    <property type="entry name" value="GED"/>
    <property type="match status" value="1"/>
</dbReference>
<dbReference type="InterPro" id="IPR045063">
    <property type="entry name" value="Dynamin_N"/>
</dbReference>
<dbReference type="EMBL" id="JARKIF010000023">
    <property type="protein sequence ID" value="KAJ7615866.1"/>
    <property type="molecule type" value="Genomic_DNA"/>
</dbReference>
<keyword evidence="7" id="KW-1185">Reference proteome</keyword>
<protein>
    <submittedName>
        <fullName evidence="6">P-loop containing nucleoside triphosphate hydrolase protein</fullName>
    </submittedName>
</protein>
<keyword evidence="6" id="KW-0378">Hydrolase</keyword>
<dbReference type="GO" id="GO:0016020">
    <property type="term" value="C:membrane"/>
    <property type="evidence" value="ECO:0007669"/>
    <property type="project" value="TreeGrafter"/>
</dbReference>
<dbReference type="Pfam" id="PF01031">
    <property type="entry name" value="Dynamin_M"/>
    <property type="match status" value="2"/>
</dbReference>
<dbReference type="Pfam" id="PF02212">
    <property type="entry name" value="GED"/>
    <property type="match status" value="1"/>
</dbReference>
<evidence type="ECO:0000313" key="6">
    <source>
        <dbReference type="EMBL" id="KAJ7615866.1"/>
    </source>
</evidence>
<feature type="compositionally biased region" description="Pro residues" evidence="3">
    <location>
        <begin position="619"/>
        <end position="643"/>
    </location>
</feature>
<dbReference type="InterPro" id="IPR027417">
    <property type="entry name" value="P-loop_NTPase"/>
</dbReference>
<dbReference type="Proteomes" id="UP001221142">
    <property type="component" value="Unassembled WGS sequence"/>
</dbReference>
<dbReference type="InterPro" id="IPR020850">
    <property type="entry name" value="GED_dom"/>
</dbReference>
<keyword evidence="1" id="KW-0547">Nucleotide-binding</keyword>